<sequence>MNTRKSQLNQQTTVVKRRKLALGCSDKLLIEHKTMPIAKREIVALPVVETNLKQEDLEILSVKLGEEIAAVVIDEILSIQSPNIRAIVGK</sequence>
<organism evidence="1 2">
    <name type="scientific">Candidatus Beckwithbacteria bacterium RBG_13_42_9</name>
    <dbReference type="NCBI Taxonomy" id="1797457"/>
    <lineage>
        <taxon>Bacteria</taxon>
        <taxon>Candidatus Beckwithiibacteriota</taxon>
    </lineage>
</organism>
<evidence type="ECO:0000313" key="1">
    <source>
        <dbReference type="EMBL" id="OGD62498.1"/>
    </source>
</evidence>
<evidence type="ECO:0000313" key="2">
    <source>
        <dbReference type="Proteomes" id="UP000177006"/>
    </source>
</evidence>
<gene>
    <name evidence="1" type="ORF">A2160_00270</name>
</gene>
<reference evidence="1 2" key="1">
    <citation type="journal article" date="2016" name="Nat. Commun.">
        <title>Thousands of microbial genomes shed light on interconnected biogeochemical processes in an aquifer system.</title>
        <authorList>
            <person name="Anantharaman K."/>
            <person name="Brown C.T."/>
            <person name="Hug L.A."/>
            <person name="Sharon I."/>
            <person name="Castelle C.J."/>
            <person name="Probst A.J."/>
            <person name="Thomas B.C."/>
            <person name="Singh A."/>
            <person name="Wilkins M.J."/>
            <person name="Karaoz U."/>
            <person name="Brodie E.L."/>
            <person name="Williams K.H."/>
            <person name="Hubbard S.S."/>
            <person name="Banfield J.F."/>
        </authorList>
    </citation>
    <scope>NUCLEOTIDE SEQUENCE [LARGE SCALE GENOMIC DNA]</scope>
</reference>
<proteinExistence type="predicted"/>
<dbReference type="STRING" id="1797457.A2160_00270"/>
<accession>A0A1F5E557</accession>
<comment type="caution">
    <text evidence="1">The sequence shown here is derived from an EMBL/GenBank/DDBJ whole genome shotgun (WGS) entry which is preliminary data.</text>
</comment>
<name>A0A1F5E557_9BACT</name>
<dbReference type="Proteomes" id="UP000177006">
    <property type="component" value="Unassembled WGS sequence"/>
</dbReference>
<dbReference type="AlphaFoldDB" id="A0A1F5E557"/>
<protein>
    <submittedName>
        <fullName evidence="1">Uncharacterized protein</fullName>
    </submittedName>
</protein>
<dbReference type="EMBL" id="MEZK01000021">
    <property type="protein sequence ID" value="OGD62498.1"/>
    <property type="molecule type" value="Genomic_DNA"/>
</dbReference>